<name>A0ACB9HL30_9ASTR</name>
<dbReference type="EMBL" id="CM042029">
    <property type="protein sequence ID" value="KAI3796176.1"/>
    <property type="molecule type" value="Genomic_DNA"/>
</dbReference>
<protein>
    <submittedName>
        <fullName evidence="1">Uncharacterized protein</fullName>
    </submittedName>
</protein>
<proteinExistence type="predicted"/>
<reference evidence="1 2" key="2">
    <citation type="journal article" date="2022" name="Mol. Ecol. Resour.">
        <title>The genomes of chicory, endive, great burdock and yacon provide insights into Asteraceae paleo-polyploidization history and plant inulin production.</title>
        <authorList>
            <person name="Fan W."/>
            <person name="Wang S."/>
            <person name="Wang H."/>
            <person name="Wang A."/>
            <person name="Jiang F."/>
            <person name="Liu H."/>
            <person name="Zhao H."/>
            <person name="Xu D."/>
            <person name="Zhang Y."/>
        </authorList>
    </citation>
    <scope>NUCLEOTIDE SEQUENCE [LARGE SCALE GENOMIC DNA]</scope>
    <source>
        <strain evidence="2">cv. Yunnan</strain>
        <tissue evidence="1">Leaves</tissue>
    </source>
</reference>
<keyword evidence="2" id="KW-1185">Reference proteome</keyword>
<reference evidence="2" key="1">
    <citation type="journal article" date="2022" name="Mol. Ecol. Resour.">
        <title>The genomes of chicory, endive, great burdock and yacon provide insights into Asteraceae palaeo-polyploidization history and plant inulin production.</title>
        <authorList>
            <person name="Fan W."/>
            <person name="Wang S."/>
            <person name="Wang H."/>
            <person name="Wang A."/>
            <person name="Jiang F."/>
            <person name="Liu H."/>
            <person name="Zhao H."/>
            <person name="Xu D."/>
            <person name="Zhang Y."/>
        </authorList>
    </citation>
    <scope>NUCLEOTIDE SEQUENCE [LARGE SCALE GENOMIC DNA]</scope>
    <source>
        <strain evidence="2">cv. Yunnan</strain>
    </source>
</reference>
<sequence>MGSRPEAFNVEATPPPPAAPASAPPPPPPVEANHFPFSFTWYLVPVFIFLMYAVVVYFVLNSGGLQVTGVVNDFELYISTDETGVTLGATVDLSTTLKKTGSVELVPHSVAYNLTLTNRLGNPVSTFCSSPKFNISVNEMKLNFKPYKTLLRKEDLVLLKNQVQDEKAKVWLVLRIDYVWRVKKWKLELGLASYRHTRLTCIFPANGVSINFRGRKEVADFFGEFGEVTGVYIARKWDKNKKQFGFVSFRGFQDAKELEKRLKHIRMGRNTSIHPNFVWLIS</sequence>
<organism evidence="1 2">
    <name type="scientific">Smallanthus sonchifolius</name>
    <dbReference type="NCBI Taxonomy" id="185202"/>
    <lineage>
        <taxon>Eukaryota</taxon>
        <taxon>Viridiplantae</taxon>
        <taxon>Streptophyta</taxon>
        <taxon>Embryophyta</taxon>
        <taxon>Tracheophyta</taxon>
        <taxon>Spermatophyta</taxon>
        <taxon>Magnoliopsida</taxon>
        <taxon>eudicotyledons</taxon>
        <taxon>Gunneridae</taxon>
        <taxon>Pentapetalae</taxon>
        <taxon>asterids</taxon>
        <taxon>campanulids</taxon>
        <taxon>Asterales</taxon>
        <taxon>Asteraceae</taxon>
        <taxon>Asteroideae</taxon>
        <taxon>Heliantheae alliance</taxon>
        <taxon>Millerieae</taxon>
        <taxon>Smallanthus</taxon>
    </lineage>
</organism>
<accession>A0ACB9HL30</accession>
<comment type="caution">
    <text evidence="1">The sequence shown here is derived from an EMBL/GenBank/DDBJ whole genome shotgun (WGS) entry which is preliminary data.</text>
</comment>
<evidence type="ECO:0000313" key="2">
    <source>
        <dbReference type="Proteomes" id="UP001056120"/>
    </source>
</evidence>
<gene>
    <name evidence="1" type="ORF">L1987_38841</name>
</gene>
<evidence type="ECO:0000313" key="1">
    <source>
        <dbReference type="EMBL" id="KAI3796176.1"/>
    </source>
</evidence>
<dbReference type="Proteomes" id="UP001056120">
    <property type="component" value="Linkage Group LG12"/>
</dbReference>